<dbReference type="InterPro" id="IPR004107">
    <property type="entry name" value="Integrase_SAM-like_N"/>
</dbReference>
<accession>A0A0R1H9X2</accession>
<gene>
    <name evidence="8" type="ORF">FC07_GL002605</name>
</gene>
<dbReference type="PROSITE" id="PS51898">
    <property type="entry name" value="TYR_RECOMBINASE"/>
    <property type="match status" value="1"/>
</dbReference>
<dbReference type="AlphaFoldDB" id="A0A0R1H9X2"/>
<dbReference type="InterPro" id="IPR044068">
    <property type="entry name" value="CB"/>
</dbReference>
<dbReference type="PANTHER" id="PTHR30349">
    <property type="entry name" value="PHAGE INTEGRASE-RELATED"/>
    <property type="match status" value="1"/>
</dbReference>
<dbReference type="InterPro" id="IPR010998">
    <property type="entry name" value="Integrase_recombinase_N"/>
</dbReference>
<dbReference type="InterPro" id="IPR013762">
    <property type="entry name" value="Integrase-like_cat_sf"/>
</dbReference>
<dbReference type="Gene3D" id="1.10.150.130">
    <property type="match status" value="1"/>
</dbReference>
<keyword evidence="9" id="KW-1185">Reference proteome</keyword>
<protein>
    <submittedName>
        <fullName evidence="8">Integrase</fullName>
    </submittedName>
</protein>
<dbReference type="InterPro" id="IPR050090">
    <property type="entry name" value="Tyrosine_recombinase_XerCD"/>
</dbReference>
<comment type="similarity">
    <text evidence="1">Belongs to the 'phage' integrase family.</text>
</comment>
<keyword evidence="2" id="KW-0229">DNA integration</keyword>
<evidence type="ECO:0000256" key="1">
    <source>
        <dbReference type="ARBA" id="ARBA00008857"/>
    </source>
</evidence>
<sequence>MKGGVAHFLLKNPSPVKRERIIPKMKYINDTKLKSDSRIHSYETATKKRVYRVAFKRTIMGVVNRFERQGFETKEDAAIWADEAFREATLLNGKAKNVTVQEYYEAWFNKRVKIGQWAKDSEASYKAIFNNYILPRYANVFLTDINHQEFQQYLNELATVERSNGKIGYSTSTLRLVHNMFSAMINDAIQNEVVVVNKIKRMQIPTGQHMRNIAISKDTYDRAIEIAEIMLSPLELGAFYLSLYGLRHAEILGMQFKSVYQDHVFVKTTRTKEVPKGQEKTKTDLSRRTVPISLKCANILAAAMRESKEIRYKNRHECGPDSFIVVNRDGVPADYHWMNRCFKKISKKLGFYIYPHLMRHAFATFAIPMAEDRKDVANILGHKNLEMTMAYDTGTEEGQRNVIKFMDI</sequence>
<dbReference type="PATRIC" id="fig|1423726.3.peg.2711"/>
<evidence type="ECO:0000259" key="6">
    <source>
        <dbReference type="PROSITE" id="PS51898"/>
    </source>
</evidence>
<dbReference type="GO" id="GO:0006310">
    <property type="term" value="P:DNA recombination"/>
    <property type="evidence" value="ECO:0007669"/>
    <property type="project" value="UniProtKB-KW"/>
</dbReference>
<proteinExistence type="inferred from homology"/>
<dbReference type="InterPro" id="IPR011010">
    <property type="entry name" value="DNA_brk_join_enz"/>
</dbReference>
<dbReference type="Gene3D" id="1.10.443.10">
    <property type="entry name" value="Intergrase catalytic core"/>
    <property type="match status" value="1"/>
</dbReference>
<keyword evidence="4" id="KW-0233">DNA recombination</keyword>
<evidence type="ECO:0000313" key="8">
    <source>
        <dbReference type="EMBL" id="KRK40852.1"/>
    </source>
</evidence>
<evidence type="ECO:0000256" key="4">
    <source>
        <dbReference type="ARBA" id="ARBA00023172"/>
    </source>
</evidence>
<evidence type="ECO:0000259" key="7">
    <source>
        <dbReference type="PROSITE" id="PS51900"/>
    </source>
</evidence>
<feature type="domain" description="Tyr recombinase" evidence="6">
    <location>
        <begin position="215"/>
        <end position="404"/>
    </location>
</feature>
<keyword evidence="3 5" id="KW-0238">DNA-binding</keyword>
<evidence type="ECO:0000313" key="9">
    <source>
        <dbReference type="Proteomes" id="UP000051461"/>
    </source>
</evidence>
<dbReference type="PANTHER" id="PTHR30349:SF41">
    <property type="entry name" value="INTEGRASE_RECOMBINASE PROTEIN MJ0367-RELATED"/>
    <property type="match status" value="1"/>
</dbReference>
<dbReference type="EMBL" id="AZDA01000003">
    <property type="protein sequence ID" value="KRK40852.1"/>
    <property type="molecule type" value="Genomic_DNA"/>
</dbReference>
<dbReference type="Pfam" id="PF14659">
    <property type="entry name" value="Phage_int_SAM_3"/>
    <property type="match status" value="1"/>
</dbReference>
<feature type="domain" description="Core-binding (CB)" evidence="7">
    <location>
        <begin position="98"/>
        <end position="189"/>
    </location>
</feature>
<dbReference type="Proteomes" id="UP000051461">
    <property type="component" value="Unassembled WGS sequence"/>
</dbReference>
<comment type="caution">
    <text evidence="8">The sequence shown here is derived from an EMBL/GenBank/DDBJ whole genome shotgun (WGS) entry which is preliminary data.</text>
</comment>
<evidence type="ECO:0000256" key="2">
    <source>
        <dbReference type="ARBA" id="ARBA00022908"/>
    </source>
</evidence>
<reference evidence="8 9" key="1">
    <citation type="journal article" date="2015" name="Genome Announc.">
        <title>Expanding the biotechnology potential of lactobacilli through comparative genomics of 213 strains and associated genera.</title>
        <authorList>
            <person name="Sun Z."/>
            <person name="Harris H.M."/>
            <person name="McCann A."/>
            <person name="Guo C."/>
            <person name="Argimon S."/>
            <person name="Zhang W."/>
            <person name="Yang X."/>
            <person name="Jeffery I.B."/>
            <person name="Cooney J.C."/>
            <person name="Kagawa T.F."/>
            <person name="Liu W."/>
            <person name="Song Y."/>
            <person name="Salvetti E."/>
            <person name="Wrobel A."/>
            <person name="Rasinkangas P."/>
            <person name="Parkhill J."/>
            <person name="Rea M.C."/>
            <person name="O'Sullivan O."/>
            <person name="Ritari J."/>
            <person name="Douillard F.P."/>
            <person name="Paul Ross R."/>
            <person name="Yang R."/>
            <person name="Briner A.E."/>
            <person name="Felis G.E."/>
            <person name="de Vos W.M."/>
            <person name="Barrangou R."/>
            <person name="Klaenhammer T.R."/>
            <person name="Caufield P.W."/>
            <person name="Cui Y."/>
            <person name="Zhang H."/>
            <person name="O'Toole P.W."/>
        </authorList>
    </citation>
    <scope>NUCLEOTIDE SEQUENCE [LARGE SCALE GENOMIC DNA]</scope>
    <source>
        <strain evidence="8 9">DSM 20003</strain>
    </source>
</reference>
<dbReference type="GO" id="GO:0003677">
    <property type="term" value="F:DNA binding"/>
    <property type="evidence" value="ECO:0007669"/>
    <property type="project" value="UniProtKB-UniRule"/>
</dbReference>
<dbReference type="SUPFAM" id="SSF56349">
    <property type="entry name" value="DNA breaking-rejoining enzymes"/>
    <property type="match status" value="1"/>
</dbReference>
<evidence type="ECO:0000256" key="5">
    <source>
        <dbReference type="PROSITE-ProRule" id="PRU01248"/>
    </source>
</evidence>
<dbReference type="PROSITE" id="PS51900">
    <property type="entry name" value="CB"/>
    <property type="match status" value="1"/>
</dbReference>
<organism evidence="8 9">
    <name type="scientific">Loigolactobacillus bifermentans DSM 20003</name>
    <dbReference type="NCBI Taxonomy" id="1423726"/>
    <lineage>
        <taxon>Bacteria</taxon>
        <taxon>Bacillati</taxon>
        <taxon>Bacillota</taxon>
        <taxon>Bacilli</taxon>
        <taxon>Lactobacillales</taxon>
        <taxon>Lactobacillaceae</taxon>
        <taxon>Loigolactobacillus</taxon>
    </lineage>
</organism>
<dbReference type="CDD" id="cd00397">
    <property type="entry name" value="DNA_BRE_C"/>
    <property type="match status" value="1"/>
</dbReference>
<dbReference type="GO" id="GO:0015074">
    <property type="term" value="P:DNA integration"/>
    <property type="evidence" value="ECO:0007669"/>
    <property type="project" value="UniProtKB-KW"/>
</dbReference>
<evidence type="ECO:0000256" key="3">
    <source>
        <dbReference type="ARBA" id="ARBA00023125"/>
    </source>
</evidence>
<dbReference type="Pfam" id="PF00589">
    <property type="entry name" value="Phage_integrase"/>
    <property type="match status" value="1"/>
</dbReference>
<dbReference type="InterPro" id="IPR002104">
    <property type="entry name" value="Integrase_catalytic"/>
</dbReference>
<dbReference type="STRING" id="1423726.FC07_GL002605"/>
<name>A0A0R1H9X2_9LACO</name>